<sequence>MSTSSNALAAPGRLSPELRLAQAISEFAQGLDDASKQKFRQLQVQLANSAPTLEDVIKLTEQLNREGQKKHAPWRPATGIRMGGFLRRIQQFAAFGDTVIGGGQNLIASGATIGHYGYFEHVSELLMRLTTSWSIAQDFAQHFPSSTELQTYLVEYLIRVVRLCHKIILVSNRSAHALLAASLFSSFELEFQPAQQELDQWGVLIEKKFASLSTQLTLEGHAAAAKRSQSLRALVSSKARKQRLYDQQRRLLDNLSPDQGYFESIWRRERKNGNCVWLLDTPNYKSWKTEEPSTLLITGHLGGGKTVALANIAADVSVDKNGCAVFFCKQEDPGTLKSSAIIGSIAYQMIQSNLAKCSWETLDKDFQKLAMLMDVESITEFLPGFLPKHKQYFVVVDGLEDCPTQELEEIMETLQSLWSRMKLSLCFSCRPDSKTEQATERIFKVHHRLFINDAGRDIEIHNFIKAEVARRNSSRKEPLGGDLESQIVEQLTLGAQGMYLWVSLQLEAIFPTYTKRVTTNETVLNILGYLPESLPEAFNQALSRIPDKRYGSRIFESANPEKPLDSVWIDEADKVMGSICVTYLNYGIFDTRVAETQNIDGARVVSSVKEVVTEASSPILKHFIRHIKHDKHRKVAPGQMNLVRIFQQAEVLGNDTMECFLPYARRHWLRHTKRFHADSAEPAYRLWRIILEEKSTIVETPWEGSMPA</sequence>
<dbReference type="PANTHER" id="PTHR10039:SF10">
    <property type="entry name" value="NACHT DOMAIN-CONTAINING PROTEIN"/>
    <property type="match status" value="1"/>
</dbReference>
<dbReference type="Proteomes" id="UP001270362">
    <property type="component" value="Unassembled WGS sequence"/>
</dbReference>
<gene>
    <name evidence="3" type="ORF">B0T22DRAFT_487138</name>
</gene>
<reference evidence="3" key="1">
    <citation type="journal article" date="2023" name="Mol. Phylogenet. Evol.">
        <title>Genome-scale phylogeny and comparative genomics of the fungal order Sordariales.</title>
        <authorList>
            <person name="Hensen N."/>
            <person name="Bonometti L."/>
            <person name="Westerberg I."/>
            <person name="Brannstrom I.O."/>
            <person name="Guillou S."/>
            <person name="Cros-Aarteil S."/>
            <person name="Calhoun S."/>
            <person name="Haridas S."/>
            <person name="Kuo A."/>
            <person name="Mondo S."/>
            <person name="Pangilinan J."/>
            <person name="Riley R."/>
            <person name="LaButti K."/>
            <person name="Andreopoulos B."/>
            <person name="Lipzen A."/>
            <person name="Chen C."/>
            <person name="Yan M."/>
            <person name="Daum C."/>
            <person name="Ng V."/>
            <person name="Clum A."/>
            <person name="Steindorff A."/>
            <person name="Ohm R.A."/>
            <person name="Martin F."/>
            <person name="Silar P."/>
            <person name="Natvig D.O."/>
            <person name="Lalanne C."/>
            <person name="Gautier V."/>
            <person name="Ament-Velasquez S.L."/>
            <person name="Kruys A."/>
            <person name="Hutchinson M.I."/>
            <person name="Powell A.J."/>
            <person name="Barry K."/>
            <person name="Miller A.N."/>
            <person name="Grigoriev I.V."/>
            <person name="Debuchy R."/>
            <person name="Gladieux P."/>
            <person name="Hiltunen Thoren M."/>
            <person name="Johannesson H."/>
        </authorList>
    </citation>
    <scope>NUCLEOTIDE SEQUENCE</scope>
    <source>
        <strain evidence="3">CBS 314.62</strain>
    </source>
</reference>
<dbReference type="Gene3D" id="3.40.50.300">
    <property type="entry name" value="P-loop containing nucleotide triphosphate hydrolases"/>
    <property type="match status" value="1"/>
</dbReference>
<accession>A0AAE0XHK7</accession>
<dbReference type="AlphaFoldDB" id="A0AAE0XHK7"/>
<evidence type="ECO:0000256" key="1">
    <source>
        <dbReference type="ARBA" id="ARBA00022737"/>
    </source>
</evidence>
<dbReference type="InterPro" id="IPR027417">
    <property type="entry name" value="P-loop_NTPase"/>
</dbReference>
<dbReference type="InterPro" id="IPR056884">
    <property type="entry name" value="NPHP3-like_N"/>
</dbReference>
<evidence type="ECO:0000259" key="2">
    <source>
        <dbReference type="Pfam" id="PF24883"/>
    </source>
</evidence>
<keyword evidence="4" id="KW-1185">Reference proteome</keyword>
<proteinExistence type="predicted"/>
<evidence type="ECO:0000313" key="4">
    <source>
        <dbReference type="Proteomes" id="UP001270362"/>
    </source>
</evidence>
<feature type="domain" description="Nephrocystin 3-like N-terminal" evidence="2">
    <location>
        <begin position="273"/>
        <end position="430"/>
    </location>
</feature>
<dbReference type="Pfam" id="PF24883">
    <property type="entry name" value="NPHP3_N"/>
    <property type="match status" value="1"/>
</dbReference>
<evidence type="ECO:0000313" key="3">
    <source>
        <dbReference type="EMBL" id="KAK3693436.1"/>
    </source>
</evidence>
<organism evidence="3 4">
    <name type="scientific">Podospora appendiculata</name>
    <dbReference type="NCBI Taxonomy" id="314037"/>
    <lineage>
        <taxon>Eukaryota</taxon>
        <taxon>Fungi</taxon>
        <taxon>Dikarya</taxon>
        <taxon>Ascomycota</taxon>
        <taxon>Pezizomycotina</taxon>
        <taxon>Sordariomycetes</taxon>
        <taxon>Sordariomycetidae</taxon>
        <taxon>Sordariales</taxon>
        <taxon>Podosporaceae</taxon>
        <taxon>Podospora</taxon>
    </lineage>
</organism>
<protein>
    <recommendedName>
        <fullName evidence="2">Nephrocystin 3-like N-terminal domain-containing protein</fullName>
    </recommendedName>
</protein>
<dbReference type="EMBL" id="JAULSO010000001">
    <property type="protein sequence ID" value="KAK3693436.1"/>
    <property type="molecule type" value="Genomic_DNA"/>
</dbReference>
<dbReference type="PANTHER" id="PTHR10039">
    <property type="entry name" value="AMELOGENIN"/>
    <property type="match status" value="1"/>
</dbReference>
<comment type="caution">
    <text evidence="3">The sequence shown here is derived from an EMBL/GenBank/DDBJ whole genome shotgun (WGS) entry which is preliminary data.</text>
</comment>
<reference evidence="3" key="2">
    <citation type="submission" date="2023-06" db="EMBL/GenBank/DDBJ databases">
        <authorList>
            <consortium name="Lawrence Berkeley National Laboratory"/>
            <person name="Haridas S."/>
            <person name="Hensen N."/>
            <person name="Bonometti L."/>
            <person name="Westerberg I."/>
            <person name="Brannstrom I.O."/>
            <person name="Guillou S."/>
            <person name="Cros-Aarteil S."/>
            <person name="Calhoun S."/>
            <person name="Kuo A."/>
            <person name="Mondo S."/>
            <person name="Pangilinan J."/>
            <person name="Riley R."/>
            <person name="Labutti K."/>
            <person name="Andreopoulos B."/>
            <person name="Lipzen A."/>
            <person name="Chen C."/>
            <person name="Yanf M."/>
            <person name="Daum C."/>
            <person name="Ng V."/>
            <person name="Clum A."/>
            <person name="Steindorff A."/>
            <person name="Ohm R."/>
            <person name="Martin F."/>
            <person name="Silar P."/>
            <person name="Natvig D."/>
            <person name="Lalanne C."/>
            <person name="Gautier V."/>
            <person name="Ament-Velasquez S.L."/>
            <person name="Kruys A."/>
            <person name="Hutchinson M.I."/>
            <person name="Powell A.J."/>
            <person name="Barry K."/>
            <person name="Miller A.N."/>
            <person name="Grigoriev I.V."/>
            <person name="Debuchy R."/>
            <person name="Gladieux P."/>
            <person name="Thoren M.H."/>
            <person name="Johannesson H."/>
        </authorList>
    </citation>
    <scope>NUCLEOTIDE SEQUENCE</scope>
    <source>
        <strain evidence="3">CBS 314.62</strain>
    </source>
</reference>
<dbReference type="SUPFAM" id="SSF52540">
    <property type="entry name" value="P-loop containing nucleoside triphosphate hydrolases"/>
    <property type="match status" value="1"/>
</dbReference>
<keyword evidence="1" id="KW-0677">Repeat</keyword>
<name>A0AAE0XHK7_9PEZI</name>